<name>A0AAV7V882_PLEWA</name>
<gene>
    <name evidence="1" type="ORF">NDU88_001587</name>
</gene>
<reference evidence="1" key="1">
    <citation type="journal article" date="2022" name="bioRxiv">
        <title>Sequencing and chromosome-scale assembly of the giantPleurodeles waltlgenome.</title>
        <authorList>
            <person name="Brown T."/>
            <person name="Elewa A."/>
            <person name="Iarovenko S."/>
            <person name="Subramanian E."/>
            <person name="Araus A.J."/>
            <person name="Petzold A."/>
            <person name="Susuki M."/>
            <person name="Suzuki K.-i.T."/>
            <person name="Hayashi T."/>
            <person name="Toyoda A."/>
            <person name="Oliveira C."/>
            <person name="Osipova E."/>
            <person name="Leigh N.D."/>
            <person name="Simon A."/>
            <person name="Yun M.H."/>
        </authorList>
    </citation>
    <scope>NUCLEOTIDE SEQUENCE</scope>
    <source>
        <strain evidence="1">20211129_DDA</strain>
        <tissue evidence="1">Liver</tissue>
    </source>
</reference>
<dbReference type="Proteomes" id="UP001066276">
    <property type="component" value="Chromosome 2_1"/>
</dbReference>
<evidence type="ECO:0000313" key="2">
    <source>
        <dbReference type="Proteomes" id="UP001066276"/>
    </source>
</evidence>
<dbReference type="EMBL" id="JANPWB010000003">
    <property type="protein sequence ID" value="KAJ1197733.1"/>
    <property type="molecule type" value="Genomic_DNA"/>
</dbReference>
<organism evidence="1 2">
    <name type="scientific">Pleurodeles waltl</name>
    <name type="common">Iberian ribbed newt</name>
    <dbReference type="NCBI Taxonomy" id="8319"/>
    <lineage>
        <taxon>Eukaryota</taxon>
        <taxon>Metazoa</taxon>
        <taxon>Chordata</taxon>
        <taxon>Craniata</taxon>
        <taxon>Vertebrata</taxon>
        <taxon>Euteleostomi</taxon>
        <taxon>Amphibia</taxon>
        <taxon>Batrachia</taxon>
        <taxon>Caudata</taxon>
        <taxon>Salamandroidea</taxon>
        <taxon>Salamandridae</taxon>
        <taxon>Pleurodelinae</taxon>
        <taxon>Pleurodeles</taxon>
    </lineage>
</organism>
<accession>A0AAV7V882</accession>
<evidence type="ECO:0000313" key="1">
    <source>
        <dbReference type="EMBL" id="KAJ1197733.1"/>
    </source>
</evidence>
<sequence>MRRGRLKRLTRRWRAREALWPRGLRDLGGGLATNRGKIFVEMVRQGVVKHQDQTPLLRNRGAMNPPLPVIPHNFHYGNAT</sequence>
<keyword evidence="2" id="KW-1185">Reference proteome</keyword>
<comment type="caution">
    <text evidence="1">The sequence shown here is derived from an EMBL/GenBank/DDBJ whole genome shotgun (WGS) entry which is preliminary data.</text>
</comment>
<proteinExistence type="predicted"/>
<dbReference type="AlphaFoldDB" id="A0AAV7V882"/>
<protein>
    <submittedName>
        <fullName evidence="1">Uncharacterized protein</fullName>
    </submittedName>
</protein>